<keyword evidence="1" id="KW-0732">Signal</keyword>
<feature type="chain" id="PRO_5038859493" evidence="1">
    <location>
        <begin position="28"/>
        <end position="338"/>
    </location>
</feature>
<gene>
    <name evidence="2" type="ORF">CLV28_2957</name>
</gene>
<proteinExistence type="predicted"/>
<accession>A0A2M9CBW4</accession>
<sequence length="338" mass="35091">MRIFGTDGAGRAVVVAALAVVPLTACTSSGAPSAVDAQTPVSSSVGAPSVAASSGGATSGSAASGIVPTAELDTARGAVVLPYDRFVPDKVEQTELGQAVAVENALCLREAGLDMIVPPPFEDVDVYAQESFFGPWTMDQAQKFGFARPMRDADLRANGYVPADYGRPSDPVALAVIDHDTALLDGHDAEVEACNEKVQHVYTAMRSARDTPWQAEISAVETALPENDVVAAAFDDLDACLVAGGLEPDAAQPGYVVGADVVTIDEEQVELAVQVVGCKDETDFTRRVATEWARLQAAVLEKYETDVIAQGAANDEALADGRATVAAHPEVFVSGAGK</sequence>
<organism evidence="2 3">
    <name type="scientific">Sediminihabitans luteus</name>
    <dbReference type="NCBI Taxonomy" id="1138585"/>
    <lineage>
        <taxon>Bacteria</taxon>
        <taxon>Bacillati</taxon>
        <taxon>Actinomycetota</taxon>
        <taxon>Actinomycetes</taxon>
        <taxon>Micrococcales</taxon>
        <taxon>Cellulomonadaceae</taxon>
        <taxon>Sediminihabitans</taxon>
    </lineage>
</organism>
<reference evidence="2 3" key="1">
    <citation type="submission" date="2017-11" db="EMBL/GenBank/DDBJ databases">
        <title>Genomic Encyclopedia of Archaeal and Bacterial Type Strains, Phase II (KMG-II): From Individual Species to Whole Genera.</title>
        <authorList>
            <person name="Goeker M."/>
        </authorList>
    </citation>
    <scope>NUCLEOTIDE SEQUENCE [LARGE SCALE GENOMIC DNA]</scope>
    <source>
        <strain evidence="2 3">DSM 25478</strain>
    </source>
</reference>
<protein>
    <submittedName>
        <fullName evidence="2">Uncharacterized protein</fullName>
    </submittedName>
</protein>
<dbReference type="AlphaFoldDB" id="A0A2M9CBW4"/>
<dbReference type="OrthoDB" id="4829066at2"/>
<evidence type="ECO:0000256" key="1">
    <source>
        <dbReference type="SAM" id="SignalP"/>
    </source>
</evidence>
<feature type="signal peptide" evidence="1">
    <location>
        <begin position="1"/>
        <end position="27"/>
    </location>
</feature>
<comment type="caution">
    <text evidence="2">The sequence shown here is derived from an EMBL/GenBank/DDBJ whole genome shotgun (WGS) entry which is preliminary data.</text>
</comment>
<evidence type="ECO:0000313" key="2">
    <source>
        <dbReference type="EMBL" id="PJJ68541.1"/>
    </source>
</evidence>
<dbReference type="Proteomes" id="UP000231693">
    <property type="component" value="Unassembled WGS sequence"/>
</dbReference>
<evidence type="ECO:0000313" key="3">
    <source>
        <dbReference type="Proteomes" id="UP000231693"/>
    </source>
</evidence>
<name>A0A2M9CBW4_9CELL</name>
<dbReference type="EMBL" id="PGFE01000007">
    <property type="protein sequence ID" value="PJJ68541.1"/>
    <property type="molecule type" value="Genomic_DNA"/>
</dbReference>
<keyword evidence="3" id="KW-1185">Reference proteome</keyword>
<dbReference type="RefSeq" id="WP_100424104.1">
    <property type="nucleotide sequence ID" value="NZ_BOOX01000011.1"/>
</dbReference>